<accession>A0A4P6JNT4</accession>
<keyword evidence="7" id="KW-0472">Membrane</keyword>
<organism evidence="11 12">
    <name type="scientific">Ktedonosporobacter rubrisoli</name>
    <dbReference type="NCBI Taxonomy" id="2509675"/>
    <lineage>
        <taxon>Bacteria</taxon>
        <taxon>Bacillati</taxon>
        <taxon>Chloroflexota</taxon>
        <taxon>Ktedonobacteria</taxon>
        <taxon>Ktedonobacterales</taxon>
        <taxon>Ktedonosporobacteraceae</taxon>
        <taxon>Ktedonosporobacter</taxon>
    </lineage>
</organism>
<dbReference type="PROSITE" id="PS50109">
    <property type="entry name" value="HIS_KIN"/>
    <property type="match status" value="1"/>
</dbReference>
<dbReference type="NCBIfam" id="TIGR00229">
    <property type="entry name" value="sensory_box"/>
    <property type="match status" value="3"/>
</dbReference>
<dbReference type="InterPro" id="IPR036890">
    <property type="entry name" value="HATPase_C_sf"/>
</dbReference>
<proteinExistence type="predicted"/>
<keyword evidence="5" id="KW-0418">Kinase</keyword>
<protein>
    <recommendedName>
        <fullName evidence="2">histidine kinase</fullName>
        <ecNumber evidence="2">2.7.13.3</ecNumber>
    </recommendedName>
</protein>
<dbReference type="CDD" id="cd00130">
    <property type="entry name" value="PAS"/>
    <property type="match status" value="3"/>
</dbReference>
<dbReference type="GO" id="GO:0000155">
    <property type="term" value="F:phosphorelay sensor kinase activity"/>
    <property type="evidence" value="ECO:0007669"/>
    <property type="project" value="InterPro"/>
</dbReference>
<dbReference type="SMART" id="SM00086">
    <property type="entry name" value="PAC"/>
    <property type="match status" value="3"/>
</dbReference>
<dbReference type="InterPro" id="IPR036097">
    <property type="entry name" value="HisK_dim/P_sf"/>
</dbReference>
<evidence type="ECO:0000256" key="3">
    <source>
        <dbReference type="ARBA" id="ARBA00022553"/>
    </source>
</evidence>
<dbReference type="InterPro" id="IPR000014">
    <property type="entry name" value="PAS"/>
</dbReference>
<dbReference type="InterPro" id="IPR005467">
    <property type="entry name" value="His_kinase_dom"/>
</dbReference>
<feature type="domain" description="PAC" evidence="10">
    <location>
        <begin position="264"/>
        <end position="316"/>
    </location>
</feature>
<dbReference type="InterPro" id="IPR000700">
    <property type="entry name" value="PAS-assoc_C"/>
</dbReference>
<dbReference type="PROSITE" id="PS50113">
    <property type="entry name" value="PAC"/>
    <property type="match status" value="2"/>
</dbReference>
<evidence type="ECO:0000259" key="8">
    <source>
        <dbReference type="PROSITE" id="PS50109"/>
    </source>
</evidence>
<dbReference type="FunFam" id="1.10.287.130:FF:000001">
    <property type="entry name" value="Two-component sensor histidine kinase"/>
    <property type="match status" value="1"/>
</dbReference>
<dbReference type="CDD" id="cd00082">
    <property type="entry name" value="HisKA"/>
    <property type="match status" value="1"/>
</dbReference>
<dbReference type="Pfam" id="PF02518">
    <property type="entry name" value="HATPase_c"/>
    <property type="match status" value="1"/>
</dbReference>
<evidence type="ECO:0000256" key="5">
    <source>
        <dbReference type="ARBA" id="ARBA00022777"/>
    </source>
</evidence>
<dbReference type="InterPro" id="IPR001610">
    <property type="entry name" value="PAC"/>
</dbReference>
<dbReference type="Pfam" id="PF00512">
    <property type="entry name" value="HisKA"/>
    <property type="match status" value="1"/>
</dbReference>
<dbReference type="SMART" id="SM00091">
    <property type="entry name" value="PAS"/>
    <property type="match status" value="3"/>
</dbReference>
<comment type="catalytic activity">
    <reaction evidence="1">
        <text>ATP + protein L-histidine = ADP + protein N-phospho-L-histidine.</text>
        <dbReference type="EC" id="2.7.13.3"/>
    </reaction>
</comment>
<evidence type="ECO:0000259" key="9">
    <source>
        <dbReference type="PROSITE" id="PS50112"/>
    </source>
</evidence>
<feature type="domain" description="PAC" evidence="10">
    <location>
        <begin position="386"/>
        <end position="438"/>
    </location>
</feature>
<evidence type="ECO:0000313" key="11">
    <source>
        <dbReference type="EMBL" id="QBD76396.1"/>
    </source>
</evidence>
<dbReference type="KEGG" id="kbs:EPA93_10405"/>
<dbReference type="InterPro" id="IPR003661">
    <property type="entry name" value="HisK_dim/P_dom"/>
</dbReference>
<dbReference type="PRINTS" id="PR00344">
    <property type="entry name" value="BCTRLSENSOR"/>
</dbReference>
<dbReference type="SUPFAM" id="SSF55874">
    <property type="entry name" value="ATPase domain of HSP90 chaperone/DNA topoisomerase II/histidine kinase"/>
    <property type="match status" value="1"/>
</dbReference>
<dbReference type="EC" id="2.7.13.3" evidence="2"/>
<keyword evidence="6" id="KW-0902">Two-component regulatory system</keyword>
<dbReference type="PANTHER" id="PTHR43304:SF1">
    <property type="entry name" value="PAC DOMAIN-CONTAINING PROTEIN"/>
    <property type="match status" value="1"/>
</dbReference>
<dbReference type="RefSeq" id="WP_129887140.1">
    <property type="nucleotide sequence ID" value="NZ_CP035758.1"/>
</dbReference>
<dbReference type="InterPro" id="IPR035965">
    <property type="entry name" value="PAS-like_dom_sf"/>
</dbReference>
<evidence type="ECO:0000256" key="4">
    <source>
        <dbReference type="ARBA" id="ARBA00022679"/>
    </source>
</evidence>
<dbReference type="Proteomes" id="UP000290365">
    <property type="component" value="Chromosome"/>
</dbReference>
<dbReference type="SUPFAM" id="SSF47384">
    <property type="entry name" value="Homodimeric domain of signal transducing histidine kinase"/>
    <property type="match status" value="1"/>
</dbReference>
<dbReference type="InterPro" id="IPR004358">
    <property type="entry name" value="Sig_transdc_His_kin-like_C"/>
</dbReference>
<dbReference type="FunFam" id="3.30.565.10:FF:000006">
    <property type="entry name" value="Sensor histidine kinase WalK"/>
    <property type="match status" value="1"/>
</dbReference>
<feature type="domain" description="Histidine kinase" evidence="8">
    <location>
        <begin position="442"/>
        <end position="656"/>
    </location>
</feature>
<dbReference type="InterPro" id="IPR013767">
    <property type="entry name" value="PAS_fold"/>
</dbReference>
<evidence type="ECO:0000256" key="7">
    <source>
        <dbReference type="ARBA" id="ARBA00023136"/>
    </source>
</evidence>
<dbReference type="SUPFAM" id="SSF46955">
    <property type="entry name" value="Putative DNA-binding domain"/>
    <property type="match status" value="1"/>
</dbReference>
<dbReference type="Pfam" id="PF12728">
    <property type="entry name" value="HTH_17"/>
    <property type="match status" value="1"/>
</dbReference>
<feature type="domain" description="PAS" evidence="9">
    <location>
        <begin position="313"/>
        <end position="382"/>
    </location>
</feature>
<evidence type="ECO:0000256" key="2">
    <source>
        <dbReference type="ARBA" id="ARBA00012438"/>
    </source>
</evidence>
<evidence type="ECO:0000313" key="12">
    <source>
        <dbReference type="Proteomes" id="UP000290365"/>
    </source>
</evidence>
<sequence>MTKIEPRLLSIQKAAAFLGVDANTIRNWARSGLLEGVKVGRRGDWRFSQESLLAMTQTAELRSPGHTAQFHLAAIIESSDDAIISINLAGIITIWNRAAEKIFGYTVQEALGQPINLIIPEELHNEEQELLLKIKQGNCIEHYETVRRKKTGEKLVVSLTLSPIKDEIGTIIGVSKIVRNISRRNRDMEAQLYLAAIVASSDDAIVSKNLNGIVTSWNKGAERIFGYTEEEAIGKEIKTLIIPKDRWQEEDNILRTLKQGIRIDHFETERVRKDGKSIMASVTISPIKDGEGNIIGASKVARDITEKKQMENEIAYLASLVEANADAIWGMALDGTISSWNKGAEKLYGYTAEEMIGKPLTVLVPSDKVQELSSLGQIIARGQQVVNHETQRLTRENRRIDVSVSMAPVKASNGTITGISLTARDITALKQLEKNKDEFIGAASHELKTPLTSQKMFLQLLQREVAQLPNSKMEQYVVRILKQNERMNQLVNEMLTIARLEAGQLQLKKAPCLLIDCVKEVLNELALAFPTHQVIVEGTHSRAVTIDKKRISEVITNLLMNAVKYSPKANRIVVSLSEDAARVTLSVQDFGIGIAKADQKRIFEKFFRVSGESEQTYPGFGMGLYIASEIVAQHQGKLWVESTLGKGTTFHLSLPA</sequence>
<dbReference type="PROSITE" id="PS50112">
    <property type="entry name" value="PAS"/>
    <property type="match status" value="3"/>
</dbReference>
<dbReference type="InterPro" id="IPR003594">
    <property type="entry name" value="HATPase_dom"/>
</dbReference>
<evidence type="ECO:0000256" key="6">
    <source>
        <dbReference type="ARBA" id="ARBA00023012"/>
    </source>
</evidence>
<feature type="domain" description="PAS" evidence="9">
    <location>
        <begin position="190"/>
        <end position="260"/>
    </location>
</feature>
<evidence type="ECO:0000259" key="10">
    <source>
        <dbReference type="PROSITE" id="PS50113"/>
    </source>
</evidence>
<keyword evidence="4" id="KW-0808">Transferase</keyword>
<dbReference type="Gene3D" id="1.10.287.130">
    <property type="match status" value="1"/>
</dbReference>
<dbReference type="OrthoDB" id="9815750at2"/>
<dbReference type="InterPro" id="IPR041657">
    <property type="entry name" value="HTH_17"/>
</dbReference>
<dbReference type="SMART" id="SM00388">
    <property type="entry name" value="HisKA"/>
    <property type="match status" value="1"/>
</dbReference>
<dbReference type="AlphaFoldDB" id="A0A4P6JNT4"/>
<keyword evidence="3" id="KW-0597">Phosphoprotein</keyword>
<gene>
    <name evidence="11" type="ORF">EPA93_10405</name>
</gene>
<dbReference type="InterPro" id="IPR009061">
    <property type="entry name" value="DNA-bd_dom_put_sf"/>
</dbReference>
<dbReference type="Gene3D" id="3.30.565.10">
    <property type="entry name" value="Histidine kinase-like ATPase, C-terminal domain"/>
    <property type="match status" value="1"/>
</dbReference>
<dbReference type="Gene3D" id="3.30.450.20">
    <property type="entry name" value="PAS domain"/>
    <property type="match status" value="3"/>
</dbReference>
<dbReference type="Pfam" id="PF13426">
    <property type="entry name" value="PAS_9"/>
    <property type="match status" value="2"/>
</dbReference>
<name>A0A4P6JNT4_KTERU</name>
<reference evidence="11 12" key="1">
    <citation type="submission" date="2019-01" db="EMBL/GenBank/DDBJ databases">
        <title>Ktedonosporobacter rubrisoli SCAWS-G2.</title>
        <authorList>
            <person name="Huang Y."/>
            <person name="Yan B."/>
        </authorList>
    </citation>
    <scope>NUCLEOTIDE SEQUENCE [LARGE SCALE GENOMIC DNA]</scope>
    <source>
        <strain evidence="11 12">SCAWS-G2</strain>
    </source>
</reference>
<dbReference type="PANTHER" id="PTHR43304">
    <property type="entry name" value="PHYTOCHROME-LIKE PROTEIN CPH1"/>
    <property type="match status" value="1"/>
</dbReference>
<dbReference type="SMART" id="SM00387">
    <property type="entry name" value="HATPase_c"/>
    <property type="match status" value="1"/>
</dbReference>
<evidence type="ECO:0000256" key="1">
    <source>
        <dbReference type="ARBA" id="ARBA00000085"/>
    </source>
</evidence>
<dbReference type="Gene3D" id="1.10.1660.10">
    <property type="match status" value="1"/>
</dbReference>
<dbReference type="SUPFAM" id="SSF55785">
    <property type="entry name" value="PYP-like sensor domain (PAS domain)"/>
    <property type="match status" value="3"/>
</dbReference>
<dbReference type="GO" id="GO:0006355">
    <property type="term" value="P:regulation of DNA-templated transcription"/>
    <property type="evidence" value="ECO:0007669"/>
    <property type="project" value="InterPro"/>
</dbReference>
<keyword evidence="12" id="KW-1185">Reference proteome</keyword>
<feature type="domain" description="PAS" evidence="9">
    <location>
        <begin position="68"/>
        <end position="137"/>
    </location>
</feature>
<dbReference type="InterPro" id="IPR052162">
    <property type="entry name" value="Sensor_kinase/Photoreceptor"/>
</dbReference>
<dbReference type="EMBL" id="CP035758">
    <property type="protein sequence ID" value="QBD76396.1"/>
    <property type="molecule type" value="Genomic_DNA"/>
</dbReference>
<dbReference type="Pfam" id="PF00989">
    <property type="entry name" value="PAS"/>
    <property type="match status" value="1"/>
</dbReference>